<evidence type="ECO:0000256" key="7">
    <source>
        <dbReference type="SAM" id="MobiDB-lite"/>
    </source>
</evidence>
<keyword evidence="3" id="KW-0227">DNA damage</keyword>
<feature type="domain" description="RecA family profile 1" evidence="8">
    <location>
        <begin position="83"/>
        <end position="259"/>
    </location>
</feature>
<organism evidence="9 10">
    <name type="scientific">Eremothecium sinecaudum</name>
    <dbReference type="NCBI Taxonomy" id="45286"/>
    <lineage>
        <taxon>Eukaryota</taxon>
        <taxon>Fungi</taxon>
        <taxon>Dikarya</taxon>
        <taxon>Ascomycota</taxon>
        <taxon>Saccharomycotina</taxon>
        <taxon>Saccharomycetes</taxon>
        <taxon>Saccharomycetales</taxon>
        <taxon>Saccharomycetaceae</taxon>
        <taxon>Eremothecium</taxon>
    </lineage>
</organism>
<evidence type="ECO:0000313" key="10">
    <source>
        <dbReference type="Proteomes" id="UP000243052"/>
    </source>
</evidence>
<dbReference type="GeneID" id="28723019"/>
<dbReference type="STRING" id="45286.A0A120K1W6"/>
<keyword evidence="10" id="KW-1185">Reference proteome</keyword>
<evidence type="ECO:0000256" key="6">
    <source>
        <dbReference type="ARBA" id="ARBA00023242"/>
    </source>
</evidence>
<evidence type="ECO:0000256" key="2">
    <source>
        <dbReference type="ARBA" id="ARBA00022741"/>
    </source>
</evidence>
<dbReference type="InterPro" id="IPR047348">
    <property type="entry name" value="XRCC3-like_C"/>
</dbReference>
<dbReference type="GO" id="GO:0000150">
    <property type="term" value="F:DNA strand exchange activity"/>
    <property type="evidence" value="ECO:0007669"/>
    <property type="project" value="TreeGrafter"/>
</dbReference>
<dbReference type="OrthoDB" id="1861185at2759"/>
<dbReference type="Pfam" id="PF08423">
    <property type="entry name" value="Rad51"/>
    <property type="match status" value="1"/>
</dbReference>
<dbReference type="RefSeq" id="XP_017986798.1">
    <property type="nucleotide sequence ID" value="XM_018131314.1"/>
</dbReference>
<dbReference type="InterPro" id="IPR027417">
    <property type="entry name" value="P-loop_NTPase"/>
</dbReference>
<dbReference type="GO" id="GO:0005524">
    <property type="term" value="F:ATP binding"/>
    <property type="evidence" value="ECO:0007669"/>
    <property type="project" value="UniProtKB-KW"/>
</dbReference>
<evidence type="ECO:0000256" key="1">
    <source>
        <dbReference type="ARBA" id="ARBA00004123"/>
    </source>
</evidence>
<comment type="subcellular location">
    <subcellularLocation>
        <location evidence="1">Nucleus</location>
    </subcellularLocation>
</comment>
<dbReference type="InterPro" id="IPR020588">
    <property type="entry name" value="RecA_ATP-bd"/>
</dbReference>
<reference evidence="9 10" key="1">
    <citation type="submission" date="2016-01" db="EMBL/GenBank/DDBJ databases">
        <title>Genome sequence of the yeast Holleya sinecauda.</title>
        <authorList>
            <person name="Dietrich F.S."/>
        </authorList>
    </citation>
    <scope>NUCLEOTIDE SEQUENCE [LARGE SCALE GENOMIC DNA]</scope>
    <source>
        <strain evidence="9 10">ATCC 58844</strain>
    </source>
</reference>
<proteinExistence type="predicted"/>
<evidence type="ECO:0000256" key="4">
    <source>
        <dbReference type="ARBA" id="ARBA00022840"/>
    </source>
</evidence>
<feature type="region of interest" description="Disordered" evidence="7">
    <location>
        <begin position="335"/>
        <end position="391"/>
    </location>
</feature>
<dbReference type="SUPFAM" id="SSF52540">
    <property type="entry name" value="P-loop containing nucleoside triphosphate hydrolases"/>
    <property type="match status" value="1"/>
</dbReference>
<evidence type="ECO:0000259" key="8">
    <source>
        <dbReference type="PROSITE" id="PS50162"/>
    </source>
</evidence>
<feature type="compositionally biased region" description="Polar residues" evidence="7">
    <location>
        <begin position="339"/>
        <end position="373"/>
    </location>
</feature>
<dbReference type="GO" id="GO:0042148">
    <property type="term" value="P:DNA strand invasion"/>
    <property type="evidence" value="ECO:0007669"/>
    <property type="project" value="TreeGrafter"/>
</dbReference>
<dbReference type="Proteomes" id="UP000243052">
    <property type="component" value="Chromosome iii"/>
</dbReference>
<keyword evidence="2" id="KW-0547">Nucleotide-binding</keyword>
<evidence type="ECO:0000313" key="9">
    <source>
        <dbReference type="EMBL" id="AMD19802.1"/>
    </source>
</evidence>
<dbReference type="CDD" id="cd19491">
    <property type="entry name" value="XRCC3"/>
    <property type="match status" value="1"/>
</dbReference>
<dbReference type="GO" id="GO:0005634">
    <property type="term" value="C:nucleus"/>
    <property type="evidence" value="ECO:0007669"/>
    <property type="project" value="UniProtKB-SubCell"/>
</dbReference>
<dbReference type="GO" id="GO:0006312">
    <property type="term" value="P:mitotic recombination"/>
    <property type="evidence" value="ECO:0007669"/>
    <property type="project" value="TreeGrafter"/>
</dbReference>
<dbReference type="InterPro" id="IPR013632">
    <property type="entry name" value="Rad51_C"/>
</dbReference>
<evidence type="ECO:0000256" key="3">
    <source>
        <dbReference type="ARBA" id="ARBA00022763"/>
    </source>
</evidence>
<dbReference type="GO" id="GO:0061982">
    <property type="term" value="P:meiosis I cell cycle process"/>
    <property type="evidence" value="ECO:0007669"/>
    <property type="project" value="UniProtKB-ARBA"/>
</dbReference>
<dbReference type="GO" id="GO:0000730">
    <property type="term" value="P:DNA recombinase assembly"/>
    <property type="evidence" value="ECO:0007669"/>
    <property type="project" value="TreeGrafter"/>
</dbReference>
<dbReference type="PANTHER" id="PTHR22942">
    <property type="entry name" value="RECA/RAD51/RADA DNA STRAND-PAIRING FAMILY MEMBER"/>
    <property type="match status" value="1"/>
</dbReference>
<sequence length="494" mass="55674">MDLYEQLTDSILVHDPKYQFLLQNAQQNGVTTLDFLTLPSQQLVKLANRSINEINEFQKLLKQEFNREVIENNPILPVRSAKRPQCFTTGDAKIDSLLNGGIYTHCITEVFGESSTGKSQFAMQLALSVQLPEELKGAAGQCVYIGTEGDLPTQRLESLINATTDFKENVSQRNIFTVTCNDWASQNHILSVQLPILLERNDNIKLVIIDSISHHLRVELESKTFKASLNNRFEIDKMAQNLLELSQKHGLAVVVTNQVGDKPLPDRPYKQGVMDYDYQLGFMTGWKDSSIYYRHLFNSGCEGEDVLSDDEDYAKVAIAHEKILLSQQQHQQQYQRQQSVNLQKDQVMNSRSSPLSTTSAAKSENLATSNVKVSQTTSPPSGTPTATVNAGAQSATPLFRETMYKRKRRVDTKIPNLGLTWANHLTTRILLSKSYKAAPLICKGDFDFNKVMDTSNFWQVNRVFKVVFSTYARQGQTQYSIQSRGIVSVDDTQN</sequence>
<keyword evidence="6" id="KW-0539">Nucleus</keyword>
<dbReference type="PANTHER" id="PTHR22942:SF66">
    <property type="entry name" value="RE19845P"/>
    <property type="match status" value="1"/>
</dbReference>
<dbReference type="PROSITE" id="PS50162">
    <property type="entry name" value="RECA_2"/>
    <property type="match status" value="1"/>
</dbReference>
<evidence type="ECO:0000256" key="5">
    <source>
        <dbReference type="ARBA" id="ARBA00023204"/>
    </source>
</evidence>
<name>A0A120K1W6_9SACH</name>
<dbReference type="GO" id="GO:0003690">
    <property type="term" value="F:double-stranded DNA binding"/>
    <property type="evidence" value="ECO:0007669"/>
    <property type="project" value="TreeGrafter"/>
</dbReference>
<dbReference type="GO" id="GO:0003697">
    <property type="term" value="F:single-stranded DNA binding"/>
    <property type="evidence" value="ECO:0007669"/>
    <property type="project" value="TreeGrafter"/>
</dbReference>
<dbReference type="GO" id="GO:0140664">
    <property type="term" value="F:ATP-dependent DNA damage sensor activity"/>
    <property type="evidence" value="ECO:0007669"/>
    <property type="project" value="InterPro"/>
</dbReference>
<feature type="compositionally biased region" description="Low complexity" evidence="7">
    <location>
        <begin position="374"/>
        <end position="387"/>
    </location>
</feature>
<gene>
    <name evidence="9" type="ORF">AW171_hschr31655</name>
</gene>
<dbReference type="EMBL" id="CP014243">
    <property type="protein sequence ID" value="AMD19802.1"/>
    <property type="molecule type" value="Genomic_DNA"/>
</dbReference>
<dbReference type="AlphaFoldDB" id="A0A120K1W6"/>
<keyword evidence="4" id="KW-0067">ATP-binding</keyword>
<accession>A0A120K1W6</accession>
<keyword evidence="5" id="KW-0234">DNA repair</keyword>
<protein>
    <submittedName>
        <fullName evidence="9">HCL349Cp</fullName>
    </submittedName>
</protein>
<dbReference type="Gene3D" id="3.40.50.300">
    <property type="entry name" value="P-loop containing nucleotide triphosphate hydrolases"/>
    <property type="match status" value="2"/>
</dbReference>